<reference evidence="1 2" key="1">
    <citation type="submission" date="2014-02" db="EMBL/GenBank/DDBJ databases">
        <title>Expanding our view of genomic diversity in Candidatus Accumulibacter clades.</title>
        <authorList>
            <person name="Skennerton C.T."/>
            <person name="Barr J.J."/>
            <person name="Slater F.R."/>
            <person name="Bond P.L."/>
            <person name="Tyson G.W."/>
        </authorList>
    </citation>
    <scope>NUCLEOTIDE SEQUENCE [LARGE SCALE GENOMIC DNA]</scope>
    <source>
        <strain evidence="2">BA-91</strain>
    </source>
</reference>
<protein>
    <submittedName>
        <fullName evidence="1">Uncharacterized protein</fullName>
    </submittedName>
</protein>
<dbReference type="AlphaFoldDB" id="A0A080LU86"/>
<comment type="caution">
    <text evidence="1">The sequence shown here is derived from an EMBL/GenBank/DDBJ whole genome shotgun (WGS) entry which is preliminary data.</text>
</comment>
<sequence>MARQIFQGIPFDIGQTSICLLDQHLDRPEGDRRHRPLQGRQPGTQEIVTDVIAAAAGPRRREDRQASFDHAVAFGQDFQIAAHLAYLAGAGKLDHGGFDIGVGAARMSGQVLQHHVVPPAQLAQKPVVGFVTQGRRAGKEQAAQQGPALRIQHTLLVGIAVKLRHPLEQIPEKQQPCRIVVGMDAQNLQHRGDVEMSQFDRIRGAVEQRGIPVLKHRRHFRMQRAEDDQAADDLRCTRSETIDFGLQQRAEVSQLFAMEILKLVEGDDVTSACQPADQLCQLAQAGYPRIDAEGFQIAIAGGHDAGGVGIRDLYVEGLVDPGVAQCLLDQRGLADAPPP</sequence>
<dbReference type="Proteomes" id="UP000020077">
    <property type="component" value="Unassembled WGS sequence"/>
</dbReference>
<organism evidence="1 2">
    <name type="scientific">Candidatus Accumulibacter phosphatis</name>
    <dbReference type="NCBI Taxonomy" id="327160"/>
    <lineage>
        <taxon>Bacteria</taxon>
        <taxon>Pseudomonadati</taxon>
        <taxon>Pseudomonadota</taxon>
        <taxon>Betaproteobacteria</taxon>
        <taxon>Candidatus Accumulibacter</taxon>
    </lineage>
</organism>
<name>A0A080LU86_9PROT</name>
<dbReference type="EMBL" id="JDVG02000576">
    <property type="protein sequence ID" value="KFB71220.1"/>
    <property type="molecule type" value="Genomic_DNA"/>
</dbReference>
<proteinExistence type="predicted"/>
<evidence type="ECO:0000313" key="1">
    <source>
        <dbReference type="EMBL" id="KFB71220.1"/>
    </source>
</evidence>
<evidence type="ECO:0000313" key="2">
    <source>
        <dbReference type="Proteomes" id="UP000020077"/>
    </source>
</evidence>
<accession>A0A080LU86</accession>
<gene>
    <name evidence="1" type="ORF">AW09_003653</name>
</gene>